<feature type="compositionally biased region" description="Basic and acidic residues" evidence="1">
    <location>
        <begin position="389"/>
        <end position="418"/>
    </location>
</feature>
<feature type="region of interest" description="Disordered" evidence="1">
    <location>
        <begin position="386"/>
        <end position="421"/>
    </location>
</feature>
<dbReference type="InterPro" id="IPR043444">
    <property type="entry name" value="TESPA1-like"/>
</dbReference>
<dbReference type="GeneTree" id="ENSGT00940000160763"/>
<feature type="region of interest" description="Disordered" evidence="1">
    <location>
        <begin position="299"/>
        <end position="322"/>
    </location>
</feature>
<evidence type="ECO:0000256" key="1">
    <source>
        <dbReference type="SAM" id="MobiDB-lite"/>
    </source>
</evidence>
<dbReference type="Proteomes" id="UP000261420">
    <property type="component" value="Unplaced"/>
</dbReference>
<dbReference type="AlphaFoldDB" id="A0A3B4V5A3"/>
<feature type="region of interest" description="Disordered" evidence="1">
    <location>
        <begin position="102"/>
        <end position="129"/>
    </location>
</feature>
<evidence type="ECO:0000313" key="3">
    <source>
        <dbReference type="Ensembl" id="ENSSDUP00000025908.1"/>
    </source>
</evidence>
<dbReference type="Ensembl" id="ENSSDUT00000026374.1">
    <property type="protein sequence ID" value="ENSSDUP00000025908.1"/>
    <property type="gene ID" value="ENSSDUG00000018786.1"/>
</dbReference>
<protein>
    <submittedName>
        <fullName evidence="3">Protein TESPA1-like</fullName>
    </submittedName>
</protein>
<dbReference type="PANTHER" id="PTHR17469">
    <property type="entry name" value="SPERM SPECIFIC ANTIGEN 2-RELATED"/>
    <property type="match status" value="1"/>
</dbReference>
<dbReference type="KEGG" id="sdu:111223959"/>
<reference evidence="3" key="1">
    <citation type="submission" date="2025-08" db="UniProtKB">
        <authorList>
            <consortium name="Ensembl"/>
        </authorList>
    </citation>
    <scope>IDENTIFICATION</scope>
</reference>
<reference evidence="3" key="2">
    <citation type="submission" date="2025-09" db="UniProtKB">
        <authorList>
            <consortium name="Ensembl"/>
        </authorList>
    </citation>
    <scope>IDENTIFICATION</scope>
</reference>
<feature type="compositionally biased region" description="Polar residues" evidence="1">
    <location>
        <begin position="115"/>
        <end position="128"/>
    </location>
</feature>
<evidence type="ECO:0000259" key="2">
    <source>
        <dbReference type="SMART" id="SM01257"/>
    </source>
</evidence>
<dbReference type="CTD" id="9840"/>
<feature type="region of interest" description="Disordered" evidence="1">
    <location>
        <begin position="628"/>
        <end position="676"/>
    </location>
</feature>
<name>A0A3B4V5A3_SERDU</name>
<dbReference type="GeneID" id="111223959"/>
<dbReference type="InterPro" id="IPR029325">
    <property type="entry name" value="ITPR-bd"/>
</dbReference>
<feature type="domain" description="ITPR-interacting" evidence="2">
    <location>
        <begin position="134"/>
        <end position="297"/>
    </location>
</feature>
<dbReference type="RefSeq" id="XP_022604000.1">
    <property type="nucleotide sequence ID" value="XM_022748279.1"/>
</dbReference>
<dbReference type="OMA" id="TVRRRAW"/>
<evidence type="ECO:0000313" key="4">
    <source>
        <dbReference type="Proteomes" id="UP000261420"/>
    </source>
</evidence>
<dbReference type="STRING" id="41447.ENSSDUP00000025908"/>
<sequence>MESPSSTVRRRAWINSSRQWPTLEELDPEGPLCSLPSASIADDDVFSDGCFTGKIENWLLRCGSEACSENTGQLSFESVLKANNLDDDLSLGADASLLNGGGISREAGPARRPSLKQQHSRLNSSTPRTGLCPPSLNLGHSMASSCLSSSTCKTTSSVSEILQMCSEDAEETLYELGFGCDEPQVTVRIPPRFFTFPSQAQGINFRLFLDAQLRRIREEDPSLSLASRFRQVQVLTAMANAFYSLYSHVSRTPLQKLATPEFTFSSPVERIERFRSSVRSEPRSPVERLKDTVSKMCLYTGSPRGSDSTSPQPSPRKRSSLPDVVDIVLVKAKTGASKKLELGEYTRSNSAVDVRLVTDDDKSCNRWREEQTQQTVVDTDILQNGNKICHNDMHSSKQTDNDDADKNSVRPTDTDSRTHSLRTSLASTLSGDTVIETDHHFLSCQAEQISYSTQSDTRRAELKPVAKVTYDRICPQIVESVHQAPFCSQHTHSPKANTLPLICSETESPGSHKPRVQSPISGPDVAFSGEARLADTSGPLPVLASNANHTHYCITVTGWEGDDASSCSLNTPDSSHTSTVPPVQTCEEYLNRGKSQYLNPLTHRGLGDFSSNVKQANSFDLEELHSAGEEDYGQTDATLSTKRQYKGEVGRGDSMQSDSSGYADEEVSPSSDRHGR</sequence>
<keyword evidence="4" id="KW-1185">Reference proteome</keyword>
<dbReference type="PANTHER" id="PTHR17469:SF1">
    <property type="entry name" value="PROTEIN TESPA1"/>
    <property type="match status" value="1"/>
</dbReference>
<dbReference type="SMART" id="SM01257">
    <property type="entry name" value="KRAP_IP3R_bind"/>
    <property type="match status" value="1"/>
</dbReference>
<dbReference type="GO" id="GO:0005102">
    <property type="term" value="F:signaling receptor binding"/>
    <property type="evidence" value="ECO:0007669"/>
    <property type="project" value="InterPro"/>
</dbReference>
<dbReference type="Pfam" id="PF14722">
    <property type="entry name" value="KRAP_IP3R_bind"/>
    <property type="match status" value="1"/>
</dbReference>
<accession>A0A3B4V5A3</accession>
<dbReference type="RefSeq" id="XP_022603999.1">
    <property type="nucleotide sequence ID" value="XM_022748278.1"/>
</dbReference>
<proteinExistence type="predicted"/>
<organism evidence="3 4">
    <name type="scientific">Seriola dumerili</name>
    <name type="common">Greater amberjack</name>
    <name type="synonym">Caranx dumerili</name>
    <dbReference type="NCBI Taxonomy" id="41447"/>
    <lineage>
        <taxon>Eukaryota</taxon>
        <taxon>Metazoa</taxon>
        <taxon>Chordata</taxon>
        <taxon>Craniata</taxon>
        <taxon>Vertebrata</taxon>
        <taxon>Euteleostomi</taxon>
        <taxon>Actinopterygii</taxon>
        <taxon>Neopterygii</taxon>
        <taxon>Teleostei</taxon>
        <taxon>Neoteleostei</taxon>
        <taxon>Acanthomorphata</taxon>
        <taxon>Carangaria</taxon>
        <taxon>Carangiformes</taxon>
        <taxon>Carangidae</taxon>
        <taxon>Seriola</taxon>
    </lineage>
</organism>